<reference evidence="1 2" key="1">
    <citation type="journal article" date="2020" name="Mol. Biol. Evol.">
        <title>Distinct Expression and Methylation Patterns for Genes with Different Fates following a Single Whole-Genome Duplication in Flowering Plants.</title>
        <authorList>
            <person name="Shi T."/>
            <person name="Rahmani R.S."/>
            <person name="Gugger P.F."/>
            <person name="Wang M."/>
            <person name="Li H."/>
            <person name="Zhang Y."/>
            <person name="Li Z."/>
            <person name="Wang Q."/>
            <person name="Van de Peer Y."/>
            <person name="Marchal K."/>
            <person name="Chen J."/>
        </authorList>
    </citation>
    <scope>NUCLEOTIDE SEQUENCE [LARGE SCALE GENOMIC DNA]</scope>
    <source>
        <tissue evidence="1">Leaf</tissue>
    </source>
</reference>
<name>A0A822ZJH6_NELNU</name>
<comment type="caution">
    <text evidence="1">The sequence shown here is derived from an EMBL/GenBank/DDBJ whole genome shotgun (WGS) entry which is preliminary data.</text>
</comment>
<dbReference type="Proteomes" id="UP000607653">
    <property type="component" value="Unassembled WGS sequence"/>
</dbReference>
<evidence type="ECO:0000313" key="2">
    <source>
        <dbReference type="Proteomes" id="UP000607653"/>
    </source>
</evidence>
<gene>
    <name evidence="1" type="ORF">HUJ06_003043</name>
</gene>
<keyword evidence="2" id="KW-1185">Reference proteome</keyword>
<accession>A0A822ZJH6</accession>
<dbReference type="AlphaFoldDB" id="A0A822ZJH6"/>
<dbReference type="EMBL" id="DUZY01000007">
    <property type="protein sequence ID" value="DAD44813.1"/>
    <property type="molecule type" value="Genomic_DNA"/>
</dbReference>
<proteinExistence type="predicted"/>
<protein>
    <submittedName>
        <fullName evidence="1">Uncharacterized protein</fullName>
    </submittedName>
</protein>
<sequence>MAFSQSEKINYDTGALGFQITYKPADVATILIIIKNEYLRLQTIITIITHYSSRADTNLFQQREGFISNYSGDRQDPETKDLVTTCLYLKPSRTSKALDKYEVLRRIRHFRERSTSSLKLAPSGMDG</sequence>
<evidence type="ECO:0000313" key="1">
    <source>
        <dbReference type="EMBL" id="DAD44813.1"/>
    </source>
</evidence>
<organism evidence="1 2">
    <name type="scientific">Nelumbo nucifera</name>
    <name type="common">Sacred lotus</name>
    <dbReference type="NCBI Taxonomy" id="4432"/>
    <lineage>
        <taxon>Eukaryota</taxon>
        <taxon>Viridiplantae</taxon>
        <taxon>Streptophyta</taxon>
        <taxon>Embryophyta</taxon>
        <taxon>Tracheophyta</taxon>
        <taxon>Spermatophyta</taxon>
        <taxon>Magnoliopsida</taxon>
        <taxon>Proteales</taxon>
        <taxon>Nelumbonaceae</taxon>
        <taxon>Nelumbo</taxon>
    </lineage>
</organism>